<feature type="transmembrane region" description="Helical" evidence="2">
    <location>
        <begin position="6"/>
        <end position="30"/>
    </location>
</feature>
<feature type="compositionally biased region" description="Polar residues" evidence="1">
    <location>
        <begin position="376"/>
        <end position="394"/>
    </location>
</feature>
<evidence type="ECO:0000256" key="1">
    <source>
        <dbReference type="SAM" id="MobiDB-lite"/>
    </source>
</evidence>
<evidence type="ECO:0000256" key="2">
    <source>
        <dbReference type="SAM" id="Phobius"/>
    </source>
</evidence>
<dbReference type="EMBL" id="JAPQKS010000006">
    <property type="protein sequence ID" value="KAJ5223400.1"/>
    <property type="molecule type" value="Genomic_DNA"/>
</dbReference>
<dbReference type="Proteomes" id="UP001150941">
    <property type="component" value="Unassembled WGS sequence"/>
</dbReference>
<name>A0A9W9TJD8_9EURO</name>
<feature type="compositionally biased region" description="Polar residues" evidence="1">
    <location>
        <begin position="402"/>
        <end position="411"/>
    </location>
</feature>
<keyword evidence="2" id="KW-0812">Transmembrane</keyword>
<feature type="compositionally biased region" description="Polar residues" evidence="1">
    <location>
        <begin position="451"/>
        <end position="461"/>
    </location>
</feature>
<feature type="compositionally biased region" description="Basic and acidic residues" evidence="1">
    <location>
        <begin position="624"/>
        <end position="637"/>
    </location>
</feature>
<reference evidence="3" key="1">
    <citation type="submission" date="2022-11" db="EMBL/GenBank/DDBJ databases">
        <authorList>
            <person name="Petersen C."/>
        </authorList>
    </citation>
    <scope>NUCLEOTIDE SEQUENCE</scope>
    <source>
        <strain evidence="3">IBT 19713</strain>
    </source>
</reference>
<feature type="compositionally biased region" description="Low complexity" evidence="1">
    <location>
        <begin position="717"/>
        <end position="726"/>
    </location>
</feature>
<feature type="compositionally biased region" description="Low complexity" evidence="1">
    <location>
        <begin position="582"/>
        <end position="593"/>
    </location>
</feature>
<keyword evidence="4" id="KW-1185">Reference proteome</keyword>
<keyword evidence="2" id="KW-0472">Membrane</keyword>
<gene>
    <name evidence="3" type="ORF">N7468_007942</name>
</gene>
<reference evidence="3" key="2">
    <citation type="journal article" date="2023" name="IMA Fungus">
        <title>Comparative genomic study of the Penicillium genus elucidates a diverse pangenome and 15 lateral gene transfer events.</title>
        <authorList>
            <person name="Petersen C."/>
            <person name="Sorensen T."/>
            <person name="Nielsen M.R."/>
            <person name="Sondergaard T.E."/>
            <person name="Sorensen J.L."/>
            <person name="Fitzpatrick D.A."/>
            <person name="Frisvad J.C."/>
            <person name="Nielsen K.L."/>
        </authorList>
    </citation>
    <scope>NUCLEOTIDE SEQUENCE</scope>
    <source>
        <strain evidence="3">IBT 19713</strain>
    </source>
</reference>
<feature type="region of interest" description="Disordered" evidence="1">
    <location>
        <begin position="117"/>
        <end position="140"/>
    </location>
</feature>
<comment type="caution">
    <text evidence="3">The sequence shown here is derived from an EMBL/GenBank/DDBJ whole genome shotgun (WGS) entry which is preliminary data.</text>
</comment>
<organism evidence="3 4">
    <name type="scientific">Penicillium chermesinum</name>
    <dbReference type="NCBI Taxonomy" id="63820"/>
    <lineage>
        <taxon>Eukaryota</taxon>
        <taxon>Fungi</taxon>
        <taxon>Dikarya</taxon>
        <taxon>Ascomycota</taxon>
        <taxon>Pezizomycotina</taxon>
        <taxon>Eurotiomycetes</taxon>
        <taxon>Eurotiomycetidae</taxon>
        <taxon>Eurotiales</taxon>
        <taxon>Aspergillaceae</taxon>
        <taxon>Penicillium</taxon>
    </lineage>
</organism>
<dbReference type="OrthoDB" id="3546893at2759"/>
<accession>A0A9W9TJD8</accession>
<feature type="compositionally biased region" description="Polar residues" evidence="1">
    <location>
        <begin position="471"/>
        <end position="503"/>
    </location>
</feature>
<feature type="compositionally biased region" description="Acidic residues" evidence="1">
    <location>
        <begin position="552"/>
        <end position="566"/>
    </location>
</feature>
<evidence type="ECO:0000313" key="3">
    <source>
        <dbReference type="EMBL" id="KAJ5223400.1"/>
    </source>
</evidence>
<feature type="compositionally biased region" description="Low complexity" evidence="1">
    <location>
        <begin position="809"/>
        <end position="825"/>
    </location>
</feature>
<dbReference type="AlphaFoldDB" id="A0A9W9TJD8"/>
<protein>
    <submittedName>
        <fullName evidence="3">Uncharacterized protein</fullName>
    </submittedName>
</protein>
<evidence type="ECO:0000313" key="4">
    <source>
        <dbReference type="Proteomes" id="UP001150941"/>
    </source>
</evidence>
<keyword evidence="2" id="KW-1133">Transmembrane helix</keyword>
<dbReference type="RefSeq" id="XP_058327583.1">
    <property type="nucleotide sequence ID" value="XM_058477238.1"/>
</dbReference>
<feature type="region of interest" description="Disordered" evidence="1">
    <location>
        <begin position="348"/>
        <end position="880"/>
    </location>
</feature>
<feature type="compositionally biased region" description="Basic residues" evidence="1">
    <location>
        <begin position="521"/>
        <end position="531"/>
    </location>
</feature>
<sequence>MLAFSAVVAIAASAAAFFIVIGVVCVVVWVRVRKERHALRLLGLRNGPYTRSLLGFTGDTVTELSRAEGSVLRAHGQLPYGKPNEWGQLASRESILQSKTSSDSSFPILQKARSIRRSMSISRPRSRRWSRSSFKEPSRMSSMATLSEAATQILPSPPRPSVSKDEVPLSAVEGVLELPAERTPQHTPEIAQEEPGFVLGMRPVSPSWPLPHQGDRAGFPASDSCASKDLFDPGPRVFDESPRRLRGASITSQTAGIVPEQPVPPPPPPTAFPSDRFSYFRNDSVMRLSSMSLDTTNSSILDDGRHRYADTTDLSSSIYPPSGGSYVPYSANDVGVWNGRRSFINTSMPPLHNFPIRSSSTTEGQRKSSVEPPSPRRSNTTTMSRNVSNASSRLSIIGAPQRTDSVSSSTVGRYPSVRSGTSGSGKAPQKSGRISWRNSGSHMGFVPELSQFKQVHSSQEGPSEDDPFTGDSPQLNGAQFTMCSPRQATGSAPPSPMQRSNLSLRGAPHPPSAMKSSNTKSQRRKGHRRQNCVRISIYPPMSFGGSACSPTVEEEPEDLDEMEEVDLRESSVNTPSRPPSVPSSTTSPSPLSKRTSRRNKPPPSTLGVLAEEPQNTAGTGVAKKPNETETPKKESKLSDVFTSQSPTENLRPVESPSGENAPMWSIPELPSPIHELQLPSANGSPRRGVKGPRKQPERNVLTNSTRSPPNPREQLMGLGSPGSLPLITGTQGSDWRKSMDSPSKNGSPDRSHRRSRDSHASVASVKGPSPKYTRKGSVKDRVTIWEDANRSGSPPKPPATHVVGAYLWPEKNSPSSQSSTPRSLPKAPFSSPSHRPRGVPPTPTSGRRGMMTPTGKGLGIGVGVTGTPASLYDGDGFLRE</sequence>
<proteinExistence type="predicted"/>
<dbReference type="GeneID" id="83204541"/>
<feature type="compositionally biased region" description="Basic and acidic residues" evidence="1">
    <location>
        <begin position="777"/>
        <end position="789"/>
    </location>
</feature>